<dbReference type="GO" id="GO:0005634">
    <property type="term" value="C:nucleus"/>
    <property type="evidence" value="ECO:0007669"/>
    <property type="project" value="TreeGrafter"/>
</dbReference>
<evidence type="ECO:0000313" key="4">
    <source>
        <dbReference type="EMBL" id="EXA41611.1"/>
    </source>
</evidence>
<protein>
    <recommendedName>
        <fullName evidence="3">Zn(2)-C6 fungal-type domain-containing protein</fullName>
    </recommendedName>
</protein>
<organism evidence="4">
    <name type="scientific">Fusarium oxysporum f. sp. pisi HDV247</name>
    <dbReference type="NCBI Taxonomy" id="1080344"/>
    <lineage>
        <taxon>Eukaryota</taxon>
        <taxon>Fungi</taxon>
        <taxon>Dikarya</taxon>
        <taxon>Ascomycota</taxon>
        <taxon>Pezizomycotina</taxon>
        <taxon>Sordariomycetes</taxon>
        <taxon>Hypocreomycetidae</taxon>
        <taxon>Hypocreales</taxon>
        <taxon>Nectriaceae</taxon>
        <taxon>Fusarium</taxon>
        <taxon>Fusarium oxysporum species complex</taxon>
    </lineage>
</organism>
<dbReference type="GO" id="GO:0008270">
    <property type="term" value="F:zinc ion binding"/>
    <property type="evidence" value="ECO:0007669"/>
    <property type="project" value="InterPro"/>
</dbReference>
<dbReference type="SMART" id="SM00066">
    <property type="entry name" value="GAL4"/>
    <property type="match status" value="1"/>
</dbReference>
<dbReference type="GO" id="GO:0000981">
    <property type="term" value="F:DNA-binding transcription factor activity, RNA polymerase II-specific"/>
    <property type="evidence" value="ECO:0007669"/>
    <property type="project" value="InterPro"/>
</dbReference>
<feature type="domain" description="Zn(2)-C6 fungal-type" evidence="3">
    <location>
        <begin position="10"/>
        <end position="37"/>
    </location>
</feature>
<dbReference type="PANTHER" id="PTHR37534:SF2">
    <property type="entry name" value="N-ACETYLTRANSFERASE DOMAIN-CONTAINING PROTEIN"/>
    <property type="match status" value="1"/>
</dbReference>
<dbReference type="PROSITE" id="PS00463">
    <property type="entry name" value="ZN2_CY6_FUNGAL_1"/>
    <property type="match status" value="1"/>
</dbReference>
<dbReference type="GO" id="GO:0045944">
    <property type="term" value="P:positive regulation of transcription by RNA polymerase II"/>
    <property type="evidence" value="ECO:0007669"/>
    <property type="project" value="TreeGrafter"/>
</dbReference>
<dbReference type="InterPro" id="IPR001138">
    <property type="entry name" value="Zn2Cys6_DnaBD"/>
</dbReference>
<dbReference type="GO" id="GO:0000976">
    <property type="term" value="F:transcription cis-regulatory region binding"/>
    <property type="evidence" value="ECO:0007669"/>
    <property type="project" value="TreeGrafter"/>
</dbReference>
<gene>
    <name evidence="4" type="ORF">FOVG_10083</name>
</gene>
<dbReference type="AlphaFoldDB" id="W9PF36"/>
<dbReference type="Proteomes" id="UP000030751">
    <property type="component" value="Unassembled WGS sequence"/>
</dbReference>
<feature type="region of interest" description="Disordered" evidence="2">
    <location>
        <begin position="115"/>
        <end position="158"/>
    </location>
</feature>
<evidence type="ECO:0000256" key="1">
    <source>
        <dbReference type="ARBA" id="ARBA00023242"/>
    </source>
</evidence>
<reference evidence="4" key="1">
    <citation type="submission" date="2011-10" db="EMBL/GenBank/DDBJ databases">
        <title>The Genome Sequence of Fusarium oxysporum HDV247.</title>
        <authorList>
            <consortium name="The Broad Institute Genome Sequencing Platform"/>
            <person name="Ma L.-J."/>
            <person name="Gale L.R."/>
            <person name="Schwartz D.C."/>
            <person name="Zhou S."/>
            <person name="Corby-Kistler H."/>
            <person name="Young S.K."/>
            <person name="Zeng Q."/>
            <person name="Gargeya S."/>
            <person name="Fitzgerald M."/>
            <person name="Haas B."/>
            <person name="Abouelleil A."/>
            <person name="Alvarado L."/>
            <person name="Arachchi H.M."/>
            <person name="Berlin A."/>
            <person name="Brown A."/>
            <person name="Chapman S.B."/>
            <person name="Chen Z."/>
            <person name="Dunbar C."/>
            <person name="Freedman E."/>
            <person name="Gearin G."/>
            <person name="Goldberg J."/>
            <person name="Griggs A."/>
            <person name="Gujja S."/>
            <person name="Heiman D."/>
            <person name="Howarth C."/>
            <person name="Larson L."/>
            <person name="Lui A."/>
            <person name="MacDonald P.J.P."/>
            <person name="Montmayeur A."/>
            <person name="Murphy C."/>
            <person name="Neiman D."/>
            <person name="Pearson M."/>
            <person name="Priest M."/>
            <person name="Roberts A."/>
            <person name="Saif S."/>
            <person name="Shea T."/>
            <person name="Shenoy N."/>
            <person name="Sisk P."/>
            <person name="Stolte C."/>
            <person name="Sykes S."/>
            <person name="Wortman J."/>
            <person name="Nusbaum C."/>
            <person name="Birren B."/>
        </authorList>
    </citation>
    <scope>NUCLEOTIDE SEQUENCE [LARGE SCALE GENOMIC DNA]</scope>
    <source>
        <strain evidence="4">HDV247</strain>
    </source>
</reference>
<dbReference type="InterPro" id="IPR036864">
    <property type="entry name" value="Zn2-C6_fun-type_DNA-bd_sf"/>
</dbReference>
<evidence type="ECO:0000256" key="2">
    <source>
        <dbReference type="SAM" id="MobiDB-lite"/>
    </source>
</evidence>
<dbReference type="PROSITE" id="PS50048">
    <property type="entry name" value="ZN2_CY6_FUNGAL_2"/>
    <property type="match status" value="1"/>
</dbReference>
<sequence>MGRTGQRISGCKNCRLKHLKCDDESPCAQCVTRNLHCDRSFQCRFRHSRLGSTTRGRGLDFPPNQRWCKLVKQEIEFVDQTLDIVRSFNSLSDPEAYPSSSEDQPFCLLEGQDTEHTSPCIGSQHSVDDAQQRPTSSTYSHTDSQPQESSNLGHATLPFHQHSDRLPGLVFHEYTNVATEQIDSNLNNTEFTAQDTYASYGDKYQLRLPTCVLKQDEAELVRHFFSGFSDAFDLGDPDRPFSSWISTRVLQYPRLLESVLTIASRHLGKGKTSTTCLDSAAEPSSDYIQRLPSISSNIDSSMEETHSVADLLSRFAQSMEAKCSVSSPSLGQATMMDEPTEPFEQGDLPEAASWANLRLEAYLAVVNQAPFPSYLDYLCADKRGAPVDDKDWANLMLLHLTDIIRYCFSDDKDTEHYAALLKDTTIWSETKPDSFDPIYTCDHPEKQVLPDIWLYSEPVAAGLQYYHLSRMLLMSHDPRLPKIGLARNRTMKQIEVEMKNDTKIVCAIAAGMGEASPTYLCVYVIGPELWRLCLCVLRTACMAIALVGDLFDKRAEQDTLLCVLANATDRFGWPTSYIKDSLKKTWGWL</sequence>
<name>W9PF36_FUSOX</name>
<accession>W9PF36</accession>
<dbReference type="CDD" id="cd00067">
    <property type="entry name" value="GAL4"/>
    <property type="match status" value="1"/>
</dbReference>
<dbReference type="OrthoDB" id="4525710at2759"/>
<dbReference type="SUPFAM" id="SSF57701">
    <property type="entry name" value="Zn2/Cys6 DNA-binding domain"/>
    <property type="match status" value="1"/>
</dbReference>
<dbReference type="PANTHER" id="PTHR37534">
    <property type="entry name" value="TRANSCRIPTIONAL ACTIVATOR PROTEIN UGA3"/>
    <property type="match status" value="1"/>
</dbReference>
<dbReference type="EMBL" id="JH650973">
    <property type="protein sequence ID" value="EXA41611.1"/>
    <property type="molecule type" value="Genomic_DNA"/>
</dbReference>
<dbReference type="Gene3D" id="4.10.240.10">
    <property type="entry name" value="Zn(2)-C6 fungal-type DNA-binding domain"/>
    <property type="match status" value="1"/>
</dbReference>
<evidence type="ECO:0000259" key="3">
    <source>
        <dbReference type="PROSITE" id="PS50048"/>
    </source>
</evidence>
<proteinExistence type="predicted"/>
<reference evidence="4" key="2">
    <citation type="submission" date="2012-05" db="EMBL/GenBank/DDBJ databases">
        <title>Annotation of the Genome Sequence of Fusarium oxysporum HDV247.</title>
        <authorList>
            <consortium name="The Broad Institute Genomics Platform"/>
            <person name="Ma L.-J."/>
            <person name="Corby-Kistler H."/>
            <person name="Broz K."/>
            <person name="Gale L.R."/>
            <person name="Jonkers W."/>
            <person name="O'Donnell K."/>
            <person name="Ploetz R."/>
            <person name="Steinberg C."/>
            <person name="Schwartz D.C."/>
            <person name="VanEtten H."/>
            <person name="Zhou S."/>
            <person name="Young S.K."/>
            <person name="Zeng Q."/>
            <person name="Gargeya S."/>
            <person name="Fitzgerald M."/>
            <person name="Abouelleil A."/>
            <person name="Alvarado L."/>
            <person name="Chapman S.B."/>
            <person name="Gainer-Dewar J."/>
            <person name="Goldberg J."/>
            <person name="Griggs A."/>
            <person name="Gujja S."/>
            <person name="Hansen M."/>
            <person name="Howarth C."/>
            <person name="Imamovic A."/>
            <person name="Ireland A."/>
            <person name="Larimer J."/>
            <person name="McCowan C."/>
            <person name="Murphy C."/>
            <person name="Pearson M."/>
            <person name="Poon T.W."/>
            <person name="Priest M."/>
            <person name="Roberts A."/>
            <person name="Saif S."/>
            <person name="Shea T."/>
            <person name="Sykes S."/>
            <person name="Wortman J."/>
            <person name="Nusbaum C."/>
            <person name="Birren B."/>
        </authorList>
    </citation>
    <scope>NUCLEOTIDE SEQUENCE</scope>
    <source>
        <strain evidence="4">HDV247</strain>
    </source>
</reference>
<keyword evidence="1" id="KW-0539">Nucleus</keyword>
<feature type="compositionally biased region" description="Polar residues" evidence="2">
    <location>
        <begin position="132"/>
        <end position="153"/>
    </location>
</feature>
<dbReference type="Pfam" id="PF00172">
    <property type="entry name" value="Zn_clus"/>
    <property type="match status" value="1"/>
</dbReference>